<dbReference type="PANTHER" id="PTHR42977">
    <property type="entry name" value="HYDROLASE-RELATED"/>
    <property type="match status" value="1"/>
</dbReference>
<dbReference type="Pfam" id="PF00561">
    <property type="entry name" value="Abhydrolase_1"/>
    <property type="match status" value="1"/>
</dbReference>
<comment type="catalytic activity">
    <reaction evidence="5">
        <text>1-haloalkane + H2O = a halide anion + a primary alcohol + H(+)</text>
        <dbReference type="Rhea" id="RHEA:19081"/>
        <dbReference type="ChEBI" id="CHEBI:15377"/>
        <dbReference type="ChEBI" id="CHEBI:15378"/>
        <dbReference type="ChEBI" id="CHEBI:15734"/>
        <dbReference type="ChEBI" id="CHEBI:16042"/>
        <dbReference type="ChEBI" id="CHEBI:18060"/>
        <dbReference type="EC" id="3.8.1.5"/>
    </reaction>
</comment>
<dbReference type="HAMAP" id="MF_01231">
    <property type="entry name" value="Haloalk_dehal_type2"/>
    <property type="match status" value="1"/>
</dbReference>
<comment type="caution">
    <text evidence="7">The sequence shown here is derived from an EMBL/GenBank/DDBJ whole genome shotgun (WGS) entry which is preliminary data.</text>
</comment>
<organism evidence="7 8">
    <name type="scientific">Candidatus Kutchimonas denitrificans</name>
    <dbReference type="NCBI Taxonomy" id="3056748"/>
    <lineage>
        <taxon>Bacteria</taxon>
        <taxon>Pseudomonadati</taxon>
        <taxon>Gemmatimonadota</taxon>
        <taxon>Gemmatimonadia</taxon>
        <taxon>Candidatus Palauibacterales</taxon>
        <taxon>Candidatus Palauibacteraceae</taxon>
        <taxon>Candidatus Kutchimonas</taxon>
    </lineage>
</organism>
<accession>A0AAE5CCP2</accession>
<comment type="function">
    <text evidence="5">Catalyzes hydrolytic cleavage of carbon-halogen bonds in halogenated aliphatic compounds, leading to the formation of the corresponding primary alcohols, halide ions and protons.</text>
</comment>
<evidence type="ECO:0000256" key="5">
    <source>
        <dbReference type="HAMAP-Rule" id="MF_01231"/>
    </source>
</evidence>
<proteinExistence type="inferred from homology"/>
<sequence length="295" mass="33624">MSDRKEISAAFPYESRFVEVNGSKLHYIEEGSGDPVLFLHGNPTSSYLWRNIIPHVSPSHRAVALDLIGMGKSDKPDIEYRFFDHYEYVEGFIERLGLENITFVVHDWGSALGLHYARQHEGNARGIAMMEAILAPVPSWDEFPSDFEETIRAFRTPEVGWDMVVNQNMFVEKVLPAAVVRDLSDEEMARYREPYIETESRKPVWRWPNELPIAGEPADVVDAVATYNGWLQETEIPKLLFHATPGAIVPAPLVEWCRANLKNLETVELGEGIHFLQEDHPHEIGDALSDWLSRI</sequence>
<dbReference type="GO" id="GO:0018786">
    <property type="term" value="F:haloalkane dehalogenase activity"/>
    <property type="evidence" value="ECO:0007669"/>
    <property type="project" value="UniProtKB-UniRule"/>
</dbReference>
<dbReference type="Proteomes" id="UP000702544">
    <property type="component" value="Unassembled WGS sequence"/>
</dbReference>
<dbReference type="AlphaFoldDB" id="A0AAE5CCP2"/>
<dbReference type="InterPro" id="IPR029058">
    <property type="entry name" value="AB_hydrolase_fold"/>
</dbReference>
<comment type="similarity">
    <text evidence="1 5">Belongs to the haloalkane dehalogenase family. Type 2 subfamily.</text>
</comment>
<dbReference type="InterPro" id="IPR000639">
    <property type="entry name" value="Epox_hydrolase-like"/>
</dbReference>
<dbReference type="GO" id="GO:0004301">
    <property type="term" value="F:epoxide hydrolase activity"/>
    <property type="evidence" value="ECO:0007669"/>
    <property type="project" value="TreeGrafter"/>
</dbReference>
<dbReference type="InterPro" id="IPR023594">
    <property type="entry name" value="Haloalkane_dehalogenase_2"/>
</dbReference>
<evidence type="ECO:0000313" key="8">
    <source>
        <dbReference type="Proteomes" id="UP000702544"/>
    </source>
</evidence>
<dbReference type="SUPFAM" id="SSF53474">
    <property type="entry name" value="alpha/beta-Hydrolases"/>
    <property type="match status" value="1"/>
</dbReference>
<keyword evidence="4 5" id="KW-0378">Hydrolase</keyword>
<dbReference type="PRINTS" id="PR00412">
    <property type="entry name" value="EPOXHYDRLASE"/>
</dbReference>
<evidence type="ECO:0000313" key="7">
    <source>
        <dbReference type="EMBL" id="NIR74459.1"/>
    </source>
</evidence>
<dbReference type="InterPro" id="IPR051340">
    <property type="entry name" value="Haloalkane_dehalogenase"/>
</dbReference>
<name>A0AAE5CCP2_9BACT</name>
<feature type="domain" description="AB hydrolase-1" evidence="6">
    <location>
        <begin position="35"/>
        <end position="281"/>
    </location>
</feature>
<comment type="subunit">
    <text evidence="2 5">Monomer.</text>
</comment>
<feature type="active site" description="Nucleophile" evidence="5">
    <location>
        <position position="107"/>
    </location>
</feature>
<evidence type="ECO:0000256" key="4">
    <source>
        <dbReference type="ARBA" id="ARBA00022801"/>
    </source>
</evidence>
<evidence type="ECO:0000259" key="6">
    <source>
        <dbReference type="Pfam" id="PF00561"/>
    </source>
</evidence>
<dbReference type="NCBIfam" id="NF002938">
    <property type="entry name" value="PRK03592.1"/>
    <property type="match status" value="1"/>
</dbReference>
<dbReference type="EC" id="3.8.1.5" evidence="3 5"/>
<dbReference type="PANTHER" id="PTHR42977:SF3">
    <property type="entry name" value="AB HYDROLASE-1 DOMAIN-CONTAINING PROTEIN"/>
    <property type="match status" value="1"/>
</dbReference>
<dbReference type="EMBL" id="JAACAK010000041">
    <property type="protein sequence ID" value="NIR74459.1"/>
    <property type="molecule type" value="Genomic_DNA"/>
</dbReference>
<evidence type="ECO:0000256" key="3">
    <source>
        <dbReference type="ARBA" id="ARBA00012065"/>
    </source>
</evidence>
<dbReference type="Gene3D" id="3.40.50.1820">
    <property type="entry name" value="alpha/beta hydrolase"/>
    <property type="match status" value="1"/>
</dbReference>
<reference evidence="7 8" key="1">
    <citation type="submission" date="2020-01" db="EMBL/GenBank/DDBJ databases">
        <title>Genomes assembled from Gulf of Kutch pelagic sediment metagenomes.</title>
        <authorList>
            <person name="Chandrashekar M."/>
            <person name="Mahajan M.S."/>
            <person name="Dave K.J."/>
            <person name="Vatsa P."/>
            <person name="Nathani N.M."/>
        </authorList>
    </citation>
    <scope>NUCLEOTIDE SEQUENCE [LARGE SCALE GENOMIC DNA]</scope>
    <source>
        <strain evidence="7">KS3-K002</strain>
    </source>
</reference>
<evidence type="ECO:0000256" key="2">
    <source>
        <dbReference type="ARBA" id="ARBA00011245"/>
    </source>
</evidence>
<protein>
    <recommendedName>
        <fullName evidence="3 5">Haloalkane dehalogenase</fullName>
        <ecNumber evidence="3 5">3.8.1.5</ecNumber>
    </recommendedName>
</protein>
<gene>
    <name evidence="5" type="primary">dhaA</name>
    <name evidence="7" type="ORF">GWO12_05025</name>
</gene>
<evidence type="ECO:0000256" key="1">
    <source>
        <dbReference type="ARBA" id="ARBA00007213"/>
    </source>
</evidence>
<feature type="active site" description="Proton acceptor" evidence="5">
    <location>
        <position position="274"/>
    </location>
</feature>
<feature type="active site" description="Proton donor" evidence="5">
    <location>
        <position position="131"/>
    </location>
</feature>
<dbReference type="InterPro" id="IPR000073">
    <property type="entry name" value="AB_hydrolase_1"/>
</dbReference>